<evidence type="ECO:0000313" key="4">
    <source>
        <dbReference type="Proteomes" id="UP000319927"/>
    </source>
</evidence>
<name>A0A561VPY8_9ACTN</name>
<organism evidence="3 4">
    <name type="scientific">Micromonospora palomenae</name>
    <dbReference type="NCBI Taxonomy" id="1461247"/>
    <lineage>
        <taxon>Bacteria</taxon>
        <taxon>Bacillati</taxon>
        <taxon>Actinomycetota</taxon>
        <taxon>Actinomycetes</taxon>
        <taxon>Micromonosporales</taxon>
        <taxon>Micromonosporaceae</taxon>
        <taxon>Micromonospora</taxon>
    </lineage>
</organism>
<dbReference type="OrthoDB" id="3534574at2"/>
<keyword evidence="1" id="KW-0472">Membrane</keyword>
<feature type="transmembrane region" description="Helical" evidence="1">
    <location>
        <begin position="93"/>
        <end position="111"/>
    </location>
</feature>
<accession>A0A561VPY8</accession>
<proteinExistence type="predicted"/>
<keyword evidence="4" id="KW-1185">Reference proteome</keyword>
<dbReference type="EMBL" id="VIXA01000003">
    <property type="protein sequence ID" value="TWG13686.1"/>
    <property type="molecule type" value="Genomic_DNA"/>
</dbReference>
<evidence type="ECO:0000259" key="2">
    <source>
        <dbReference type="Pfam" id="PF08044"/>
    </source>
</evidence>
<dbReference type="RefSeq" id="WP_154942664.1">
    <property type="nucleotide sequence ID" value="NZ_VIXA01000003.1"/>
</dbReference>
<gene>
    <name evidence="3" type="ORF">FHX75_13735</name>
</gene>
<protein>
    <submittedName>
        <fullName evidence="3">Uncharacterized protein DUF1707</fullName>
    </submittedName>
</protein>
<evidence type="ECO:0000256" key="1">
    <source>
        <dbReference type="SAM" id="Phobius"/>
    </source>
</evidence>
<feature type="domain" description="DUF1707" evidence="2">
    <location>
        <begin position="18"/>
        <end position="70"/>
    </location>
</feature>
<dbReference type="Pfam" id="PF08044">
    <property type="entry name" value="DUF1707"/>
    <property type="match status" value="1"/>
</dbReference>
<comment type="caution">
    <text evidence="3">The sequence shown here is derived from an EMBL/GenBank/DDBJ whole genome shotgun (WGS) entry which is preliminary data.</text>
</comment>
<dbReference type="Proteomes" id="UP000319927">
    <property type="component" value="Unassembled WGS sequence"/>
</dbReference>
<feature type="transmembrane region" description="Helical" evidence="1">
    <location>
        <begin position="117"/>
        <end position="134"/>
    </location>
</feature>
<evidence type="ECO:0000313" key="3">
    <source>
        <dbReference type="EMBL" id="TWG13686.1"/>
    </source>
</evidence>
<reference evidence="3 4" key="1">
    <citation type="submission" date="2019-06" db="EMBL/GenBank/DDBJ databases">
        <title>Sequencing the genomes of 1000 actinobacteria strains.</title>
        <authorList>
            <person name="Klenk H.-P."/>
        </authorList>
    </citation>
    <scope>NUCLEOTIDE SEQUENCE [LARGE SCALE GENOMIC DNA]</scope>
    <source>
        <strain evidence="3 4">DSM 102131</strain>
    </source>
</reference>
<keyword evidence="1" id="KW-0812">Transmembrane</keyword>
<keyword evidence="1" id="KW-1133">Transmembrane helix</keyword>
<dbReference type="AlphaFoldDB" id="A0A561VPY8"/>
<dbReference type="InterPro" id="IPR012551">
    <property type="entry name" value="DUF1707_SHOCT-like"/>
</dbReference>
<sequence length="154" mass="16391">MHSGGDHGSEFGEPSPEVRIGTPERRAAEHALEVHLSDKRLDSAEFERRIAACEQASNRAALLRIFADLPAPHPELPSLTVTPTESDEDVPPVAVAGCLALVLGLPVAVVLGWAYGTWWALAVPVAVTVAMAYIEHLRRPPGDPAARSDPQPPG</sequence>